<comment type="subcellular location">
    <subcellularLocation>
        <location evidence="1">Cytoplasm</location>
        <location evidence="1">Cytoskeleton</location>
    </subcellularLocation>
</comment>
<feature type="compositionally biased region" description="Polar residues" evidence="9">
    <location>
        <begin position="1141"/>
        <end position="1150"/>
    </location>
</feature>
<evidence type="ECO:0000313" key="12">
    <source>
        <dbReference type="Proteomes" id="UP001233172"/>
    </source>
</evidence>
<keyword evidence="3 8" id="KW-0547">Nucleotide-binding</keyword>
<name>A0AAD8AYW4_BIOPF</name>
<dbReference type="FunFam" id="3.40.850.10:FF:000012">
    <property type="entry name" value="Kinesin-like protein"/>
    <property type="match status" value="1"/>
</dbReference>
<dbReference type="InterPro" id="IPR027640">
    <property type="entry name" value="Kinesin-like_fam"/>
</dbReference>
<keyword evidence="12" id="KW-1185">Reference proteome</keyword>
<dbReference type="GO" id="GO:0003777">
    <property type="term" value="F:microtubule motor activity"/>
    <property type="evidence" value="ECO:0007669"/>
    <property type="project" value="InterPro"/>
</dbReference>
<dbReference type="InterPro" id="IPR027417">
    <property type="entry name" value="P-loop_NTPase"/>
</dbReference>
<feature type="compositionally biased region" description="Polar residues" evidence="9">
    <location>
        <begin position="963"/>
        <end position="1009"/>
    </location>
</feature>
<comment type="caution">
    <text evidence="11">The sequence shown here is derived from an EMBL/GenBank/DDBJ whole genome shotgun (WGS) entry which is preliminary data.</text>
</comment>
<dbReference type="PANTHER" id="PTHR47971:SF20">
    <property type="entry name" value="KINESIN-LIKE PROTEIN KIF24"/>
    <property type="match status" value="1"/>
</dbReference>
<evidence type="ECO:0000256" key="1">
    <source>
        <dbReference type="ARBA" id="ARBA00004245"/>
    </source>
</evidence>
<dbReference type="GO" id="GO:0005524">
    <property type="term" value="F:ATP binding"/>
    <property type="evidence" value="ECO:0007669"/>
    <property type="project" value="UniProtKB-UniRule"/>
</dbReference>
<protein>
    <submittedName>
        <fullName evidence="11">Flocculation protein FLO11</fullName>
    </submittedName>
</protein>
<dbReference type="PROSITE" id="PS50067">
    <property type="entry name" value="KINESIN_MOTOR_2"/>
    <property type="match status" value="1"/>
</dbReference>
<feature type="compositionally biased region" description="Polar residues" evidence="9">
    <location>
        <begin position="728"/>
        <end position="746"/>
    </location>
</feature>
<dbReference type="InterPro" id="IPR019821">
    <property type="entry name" value="Kinesin_motor_CS"/>
</dbReference>
<evidence type="ECO:0000256" key="5">
    <source>
        <dbReference type="ARBA" id="ARBA00023175"/>
    </source>
</evidence>
<comment type="similarity">
    <text evidence="7">Belongs to the TRAFAC class myosin-kinesin ATPase superfamily. Kinesin family. KIN-13 subfamily.</text>
</comment>
<feature type="binding site" evidence="8">
    <location>
        <begin position="355"/>
        <end position="362"/>
    </location>
    <ligand>
        <name>ATP</name>
        <dbReference type="ChEBI" id="CHEBI:30616"/>
    </ligand>
</feature>
<dbReference type="PANTHER" id="PTHR47971">
    <property type="entry name" value="KINESIN-RELATED PROTEIN 6"/>
    <property type="match status" value="1"/>
</dbReference>
<accession>A0AAD8AYW4</accession>
<feature type="compositionally biased region" description="Low complexity" evidence="9">
    <location>
        <begin position="686"/>
        <end position="712"/>
    </location>
</feature>
<feature type="region of interest" description="Disordered" evidence="9">
    <location>
        <begin position="644"/>
        <end position="769"/>
    </location>
</feature>
<dbReference type="SUPFAM" id="SSF52540">
    <property type="entry name" value="P-loop containing nucleoside triphosphate hydrolases"/>
    <property type="match status" value="1"/>
</dbReference>
<dbReference type="InterPro" id="IPR036961">
    <property type="entry name" value="Kinesin_motor_dom_sf"/>
</dbReference>
<feature type="region of interest" description="Disordered" evidence="9">
    <location>
        <begin position="1072"/>
        <end position="1216"/>
    </location>
</feature>
<gene>
    <name evidence="11" type="ORF">Bpfe_026392</name>
</gene>
<dbReference type="Gene3D" id="1.10.150.50">
    <property type="entry name" value="Transcription Factor, Ets-1"/>
    <property type="match status" value="1"/>
</dbReference>
<dbReference type="SMART" id="SM00129">
    <property type="entry name" value="KISc"/>
    <property type="match status" value="1"/>
</dbReference>
<dbReference type="Pfam" id="PF00225">
    <property type="entry name" value="Kinesin"/>
    <property type="match status" value="1"/>
</dbReference>
<feature type="region of interest" description="Disordered" evidence="9">
    <location>
        <begin position="963"/>
        <end position="1042"/>
    </location>
</feature>
<keyword evidence="2" id="KW-0493">Microtubule</keyword>
<dbReference type="EMBL" id="JASAOG010000203">
    <property type="protein sequence ID" value="KAK0044153.1"/>
    <property type="molecule type" value="Genomic_DNA"/>
</dbReference>
<evidence type="ECO:0000256" key="9">
    <source>
        <dbReference type="SAM" id="MobiDB-lite"/>
    </source>
</evidence>
<evidence type="ECO:0000313" key="11">
    <source>
        <dbReference type="EMBL" id="KAK0044153.1"/>
    </source>
</evidence>
<dbReference type="GO" id="GO:0008017">
    <property type="term" value="F:microtubule binding"/>
    <property type="evidence" value="ECO:0007669"/>
    <property type="project" value="InterPro"/>
</dbReference>
<evidence type="ECO:0000256" key="3">
    <source>
        <dbReference type="ARBA" id="ARBA00022741"/>
    </source>
</evidence>
<evidence type="ECO:0000256" key="6">
    <source>
        <dbReference type="ARBA" id="ARBA00023212"/>
    </source>
</evidence>
<dbReference type="InterPro" id="IPR013761">
    <property type="entry name" value="SAM/pointed_sf"/>
</dbReference>
<dbReference type="SUPFAM" id="SSF47769">
    <property type="entry name" value="SAM/Pointed domain"/>
    <property type="match status" value="1"/>
</dbReference>
<feature type="region of interest" description="Disordered" evidence="9">
    <location>
        <begin position="1270"/>
        <end position="1298"/>
    </location>
</feature>
<keyword evidence="6" id="KW-0206">Cytoskeleton</keyword>
<feature type="compositionally biased region" description="Polar residues" evidence="9">
    <location>
        <begin position="668"/>
        <end position="679"/>
    </location>
</feature>
<evidence type="ECO:0000256" key="4">
    <source>
        <dbReference type="ARBA" id="ARBA00022840"/>
    </source>
</evidence>
<evidence type="ECO:0000256" key="7">
    <source>
        <dbReference type="ARBA" id="ARBA00061030"/>
    </source>
</evidence>
<evidence type="ECO:0000259" key="10">
    <source>
        <dbReference type="PROSITE" id="PS50067"/>
    </source>
</evidence>
<dbReference type="GO" id="GO:0005874">
    <property type="term" value="C:microtubule"/>
    <property type="evidence" value="ECO:0007669"/>
    <property type="project" value="UniProtKB-KW"/>
</dbReference>
<dbReference type="PRINTS" id="PR00380">
    <property type="entry name" value="KINESINHEAVY"/>
</dbReference>
<dbReference type="GO" id="GO:0007019">
    <property type="term" value="P:microtubule depolymerization"/>
    <property type="evidence" value="ECO:0007669"/>
    <property type="project" value="TreeGrafter"/>
</dbReference>
<organism evidence="11 12">
    <name type="scientific">Biomphalaria pfeifferi</name>
    <name type="common">Bloodfluke planorb</name>
    <name type="synonym">Freshwater snail</name>
    <dbReference type="NCBI Taxonomy" id="112525"/>
    <lineage>
        <taxon>Eukaryota</taxon>
        <taxon>Metazoa</taxon>
        <taxon>Spiralia</taxon>
        <taxon>Lophotrochozoa</taxon>
        <taxon>Mollusca</taxon>
        <taxon>Gastropoda</taxon>
        <taxon>Heterobranchia</taxon>
        <taxon>Euthyneura</taxon>
        <taxon>Panpulmonata</taxon>
        <taxon>Hygrophila</taxon>
        <taxon>Lymnaeoidea</taxon>
        <taxon>Planorbidae</taxon>
        <taxon>Biomphalaria</taxon>
    </lineage>
</organism>
<keyword evidence="4 8" id="KW-0067">ATP-binding</keyword>
<evidence type="ECO:0000256" key="2">
    <source>
        <dbReference type="ARBA" id="ARBA00022701"/>
    </source>
</evidence>
<dbReference type="GO" id="GO:0007018">
    <property type="term" value="P:microtubule-based movement"/>
    <property type="evidence" value="ECO:0007669"/>
    <property type="project" value="InterPro"/>
</dbReference>
<reference evidence="11" key="2">
    <citation type="submission" date="2023-04" db="EMBL/GenBank/DDBJ databases">
        <authorList>
            <person name="Bu L."/>
            <person name="Lu L."/>
            <person name="Laidemitt M.R."/>
            <person name="Zhang S.M."/>
            <person name="Mutuku M."/>
            <person name="Mkoji G."/>
            <person name="Steinauer M."/>
            <person name="Loker E.S."/>
        </authorList>
    </citation>
    <scope>NUCLEOTIDE SEQUENCE</scope>
    <source>
        <strain evidence="11">KasaAsao</strain>
        <tissue evidence="11">Whole Snail</tissue>
    </source>
</reference>
<dbReference type="Gene3D" id="3.40.850.10">
    <property type="entry name" value="Kinesin motor domain"/>
    <property type="match status" value="1"/>
</dbReference>
<feature type="compositionally biased region" description="Polar residues" evidence="9">
    <location>
        <begin position="1181"/>
        <end position="1197"/>
    </location>
</feature>
<dbReference type="CDD" id="cd01367">
    <property type="entry name" value="KISc_KIF2_like"/>
    <property type="match status" value="1"/>
</dbReference>
<feature type="compositionally biased region" description="Basic and acidic residues" evidence="9">
    <location>
        <begin position="1102"/>
        <end position="1117"/>
    </location>
</feature>
<sequence>MQFLNNVIYDDFKSATFKIFYIVINTLRRMTTLYECLREARLDHFYPAFRANGITRSETLITLGMAEFCALGITTAEDKRRLVELINIVKSVHRTSHASSPTVQRQTNRFRPSINASPSSALIDGSQTPVRGSNQTKSRNISNNRSSNYLGISNTLVRLEPSRNVVVQDRIPNFSVSSYMDMLQYMSDESESSGEESDVAKPFVPVANRKTSSPSLGRSSVSKWPNVERVKHYKSKGYNYGVHKINTPTKSKAKSGAQRHTADEKIKVCVRKRPLTKRELKAREEDIVNVESTNTLAVNEPKLAVDLKAYTLQHEFMFDEVFDENCTNEDVYIRAARPLINCLFNGGTATCFAYGQTGAGKTHTMLGNVNTPGLYLLAGQDIFNIIQSEKYGKDLHVWVSFFEIYCGQLFDLLNKRNRLHAREDGSHQVCIAGLTETEATSVTSLVQILEYGNSVRSKGATGVNPDSSRSHAILQLDIRNGEDIKIGKISFIDLAGSERASDVTDTDKQTRMEGAEINQSLLALKECIRSIDQESRHTPFRQSKLTHILKDSFVGNSRTCMIANISPTQSSCENTINTLRYADRVKELKREGVRSSSVGQAMNLLMNIPPTAPSVFHPSNILSTSTPQRQTTHSRRDRMTDIVIDPSETPIRGHNMPRWTLVKDGSKNRNVTSPSPNTMSRHEKSTSSVPVVPPGSSARFSTHATAASQGASAPPPDASPSESDVTDTDSCNVTHPINTKYSSSNRPVAKSSDTEYEFPTSDFNDLNDLNRTGENQAILSQPPPATEDQAVSAASGSMETVISGIIRAPAVKPVVYKSMDPGAEIVAENSTNSPGYFPLASNVSQNFTPSLTKAAKLTELEEAERDYKKSLIQELMRSSDDSIDDEVLLAEDTNSEILELQNQNVASITPTVGIRNNNVMIPLPAESSDLTKFTQRIPFKAFEMKPTGLNDLTSKSISLIPQQQDISLPSTPISLTNHNRPGSAQSKSPAPNTGSTAIDATNIFTQQEQIPVRQLPRPKMKTPNSESNIIPPYPVQQISKSPQMTTVDYDMDQSPRLQHHSDPLEFRFRSTISQSPTGEHSDDSTDSIRQSFSDQGQGGYRHIKDREVVNMRKEKSDPMLALDMQRKKQTLPDPQKFSKILTRSNTPKSVRTNKESSLKVSHNDIVSMKPSLVEKQESNENNKGGQSSHISPRSEQTIGLEKDNLKKQVEDTRPKGKQLPQVPFLRQDVPSKSNSVIVTEKLMAGAVFSPIHPQPVTNMEKKLHADSITTPSANVQGSPAPSTENTAANSGGEHSQALQDESRIRLITSHEDQLATVTQLCKNEMRLLLNAKKISGKRGFDEYVRRVDDILQQKMNVIASLHEEISLYITNNTQSHSVLSSVAVSTSSINSASSSHDSHLQFVSTNR</sequence>
<dbReference type="Proteomes" id="UP001233172">
    <property type="component" value="Unassembled WGS sequence"/>
</dbReference>
<feature type="compositionally biased region" description="Basic and acidic residues" evidence="9">
    <location>
        <begin position="1200"/>
        <end position="1214"/>
    </location>
</feature>
<feature type="domain" description="Kinesin motor" evidence="10">
    <location>
        <begin position="265"/>
        <end position="588"/>
    </location>
</feature>
<feature type="region of interest" description="Disordered" evidence="9">
    <location>
        <begin position="97"/>
        <end position="146"/>
    </location>
</feature>
<proteinExistence type="inferred from homology"/>
<dbReference type="PROSITE" id="PS00411">
    <property type="entry name" value="KINESIN_MOTOR_1"/>
    <property type="match status" value="1"/>
</dbReference>
<dbReference type="InterPro" id="IPR001752">
    <property type="entry name" value="Kinesin_motor_dom"/>
</dbReference>
<feature type="compositionally biased region" description="Polar residues" evidence="9">
    <location>
        <begin position="97"/>
        <end position="137"/>
    </location>
</feature>
<reference evidence="11" key="1">
    <citation type="journal article" date="2023" name="PLoS Negl. Trop. Dis.">
        <title>A genome sequence for Biomphalaria pfeifferi, the major vector snail for the human-infecting parasite Schistosoma mansoni.</title>
        <authorList>
            <person name="Bu L."/>
            <person name="Lu L."/>
            <person name="Laidemitt M.R."/>
            <person name="Zhang S.M."/>
            <person name="Mutuku M."/>
            <person name="Mkoji G."/>
            <person name="Steinauer M."/>
            <person name="Loker E.S."/>
        </authorList>
    </citation>
    <scope>NUCLEOTIDE SEQUENCE</scope>
    <source>
        <strain evidence="11">KasaAsao</strain>
    </source>
</reference>
<keyword evidence="6" id="KW-0963">Cytoplasm</keyword>
<keyword evidence="5 8" id="KW-0505">Motor protein</keyword>
<evidence type="ECO:0000256" key="8">
    <source>
        <dbReference type="PROSITE-ProRule" id="PRU00283"/>
    </source>
</evidence>